<organism evidence="1">
    <name type="scientific">candidate division WOR-3 bacterium</name>
    <dbReference type="NCBI Taxonomy" id="2052148"/>
    <lineage>
        <taxon>Bacteria</taxon>
        <taxon>Bacteria division WOR-3</taxon>
    </lineage>
</organism>
<protein>
    <recommendedName>
        <fullName evidence="2">Thioredoxin-like fold domain-containing protein</fullName>
    </recommendedName>
</protein>
<dbReference type="Gene3D" id="3.40.30.10">
    <property type="entry name" value="Glutaredoxin"/>
    <property type="match status" value="1"/>
</dbReference>
<reference evidence="1" key="1">
    <citation type="journal article" date="2020" name="mSystems">
        <title>Genome- and Community-Level Interaction Insights into Carbon Utilization and Element Cycling Functions of Hydrothermarchaeota in Hydrothermal Sediment.</title>
        <authorList>
            <person name="Zhou Z."/>
            <person name="Liu Y."/>
            <person name="Xu W."/>
            <person name="Pan J."/>
            <person name="Luo Z.H."/>
            <person name="Li M."/>
        </authorList>
    </citation>
    <scope>NUCLEOTIDE SEQUENCE [LARGE SCALE GENOMIC DNA]</scope>
    <source>
        <strain evidence="1">SpSt-906</strain>
    </source>
</reference>
<accession>A0A7C3YSN1</accession>
<evidence type="ECO:0000313" key="1">
    <source>
        <dbReference type="EMBL" id="HGE99116.1"/>
    </source>
</evidence>
<proteinExistence type="predicted"/>
<dbReference type="InterPro" id="IPR036249">
    <property type="entry name" value="Thioredoxin-like_sf"/>
</dbReference>
<dbReference type="AlphaFoldDB" id="A0A7C3YSN1"/>
<dbReference type="SUPFAM" id="SSF52833">
    <property type="entry name" value="Thioredoxin-like"/>
    <property type="match status" value="1"/>
</dbReference>
<comment type="caution">
    <text evidence="1">The sequence shown here is derived from an EMBL/GenBank/DDBJ whole genome shotgun (WGS) entry which is preliminary data.</text>
</comment>
<evidence type="ECO:0008006" key="2">
    <source>
        <dbReference type="Google" id="ProtNLM"/>
    </source>
</evidence>
<dbReference type="EMBL" id="DTMQ01000019">
    <property type="protein sequence ID" value="HGE99116.1"/>
    <property type="molecule type" value="Genomic_DNA"/>
</dbReference>
<gene>
    <name evidence="1" type="ORF">ENX07_03485</name>
</gene>
<name>A0A7C3YSN1_UNCW3</name>
<sequence>MISFFVFGKEGCPICKKVYHKIEYFKNSYLPESEITYYDMETVDGLAEGAYRDISEVPTVVLEKDGKELARWIKVPPTYKKLREILGI</sequence>